<keyword evidence="1" id="KW-1133">Transmembrane helix</keyword>
<evidence type="ECO:0000313" key="3">
    <source>
        <dbReference type="Proteomes" id="UP000608513"/>
    </source>
</evidence>
<gene>
    <name evidence="2" type="ORF">H8N03_10720</name>
</gene>
<dbReference type="EMBL" id="JACORT010000003">
    <property type="protein sequence ID" value="MBC5783418.1"/>
    <property type="molecule type" value="Genomic_DNA"/>
</dbReference>
<evidence type="ECO:0000313" key="2">
    <source>
        <dbReference type="EMBL" id="MBC5783418.1"/>
    </source>
</evidence>
<accession>A0A923SBQ4</accession>
<sequence>MANDSRDARTESNPVVLAWGLPAEAEGFFGDATLWLTGGVVSLVAWTLVALVLTSA</sequence>
<feature type="transmembrane region" description="Helical" evidence="1">
    <location>
        <begin position="32"/>
        <end position="53"/>
    </location>
</feature>
<keyword evidence="3" id="KW-1185">Reference proteome</keyword>
<evidence type="ECO:0000256" key="1">
    <source>
        <dbReference type="SAM" id="Phobius"/>
    </source>
</evidence>
<organism evidence="2 3">
    <name type="scientific">Ramlibacter cellulosilyticus</name>
    <dbReference type="NCBI Taxonomy" id="2764187"/>
    <lineage>
        <taxon>Bacteria</taxon>
        <taxon>Pseudomonadati</taxon>
        <taxon>Pseudomonadota</taxon>
        <taxon>Betaproteobacteria</taxon>
        <taxon>Burkholderiales</taxon>
        <taxon>Comamonadaceae</taxon>
        <taxon>Ramlibacter</taxon>
    </lineage>
</organism>
<reference evidence="2" key="1">
    <citation type="submission" date="2020-08" db="EMBL/GenBank/DDBJ databases">
        <title>Ramlibacter sp. USB13 16S ribosomal RNA gene genome sequencing and assembly.</title>
        <authorList>
            <person name="Kang M."/>
        </authorList>
    </citation>
    <scope>NUCLEOTIDE SEQUENCE</scope>
    <source>
        <strain evidence="2">USB13</strain>
    </source>
</reference>
<dbReference type="AlphaFoldDB" id="A0A923SBQ4"/>
<name>A0A923SBQ4_9BURK</name>
<comment type="caution">
    <text evidence="2">The sequence shown here is derived from an EMBL/GenBank/DDBJ whole genome shotgun (WGS) entry which is preliminary data.</text>
</comment>
<keyword evidence="1" id="KW-0812">Transmembrane</keyword>
<proteinExistence type="predicted"/>
<dbReference type="RefSeq" id="WP_187076152.1">
    <property type="nucleotide sequence ID" value="NZ_JACORT010000003.1"/>
</dbReference>
<dbReference type="Proteomes" id="UP000608513">
    <property type="component" value="Unassembled WGS sequence"/>
</dbReference>
<protein>
    <submittedName>
        <fullName evidence="2">Uncharacterized protein</fullName>
    </submittedName>
</protein>
<keyword evidence="1" id="KW-0472">Membrane</keyword>